<gene>
    <name evidence="1" type="ORF">BV22DRAFT_1022549</name>
</gene>
<proteinExistence type="predicted"/>
<evidence type="ECO:0000313" key="1">
    <source>
        <dbReference type="EMBL" id="KAH7919705.1"/>
    </source>
</evidence>
<comment type="caution">
    <text evidence="1">The sequence shown here is derived from an EMBL/GenBank/DDBJ whole genome shotgun (WGS) entry which is preliminary data.</text>
</comment>
<evidence type="ECO:0000313" key="2">
    <source>
        <dbReference type="Proteomes" id="UP000790709"/>
    </source>
</evidence>
<organism evidence="1 2">
    <name type="scientific">Leucogyrophana mollusca</name>
    <dbReference type="NCBI Taxonomy" id="85980"/>
    <lineage>
        <taxon>Eukaryota</taxon>
        <taxon>Fungi</taxon>
        <taxon>Dikarya</taxon>
        <taxon>Basidiomycota</taxon>
        <taxon>Agaricomycotina</taxon>
        <taxon>Agaricomycetes</taxon>
        <taxon>Agaricomycetidae</taxon>
        <taxon>Boletales</taxon>
        <taxon>Boletales incertae sedis</taxon>
        <taxon>Leucogyrophana</taxon>
    </lineage>
</organism>
<reference evidence="1" key="1">
    <citation type="journal article" date="2021" name="New Phytol.">
        <title>Evolutionary innovations through gain and loss of genes in the ectomycorrhizal Boletales.</title>
        <authorList>
            <person name="Wu G."/>
            <person name="Miyauchi S."/>
            <person name="Morin E."/>
            <person name="Kuo A."/>
            <person name="Drula E."/>
            <person name="Varga T."/>
            <person name="Kohler A."/>
            <person name="Feng B."/>
            <person name="Cao Y."/>
            <person name="Lipzen A."/>
            <person name="Daum C."/>
            <person name="Hundley H."/>
            <person name="Pangilinan J."/>
            <person name="Johnson J."/>
            <person name="Barry K."/>
            <person name="LaButti K."/>
            <person name="Ng V."/>
            <person name="Ahrendt S."/>
            <person name="Min B."/>
            <person name="Choi I.G."/>
            <person name="Park H."/>
            <person name="Plett J.M."/>
            <person name="Magnuson J."/>
            <person name="Spatafora J.W."/>
            <person name="Nagy L.G."/>
            <person name="Henrissat B."/>
            <person name="Grigoriev I.V."/>
            <person name="Yang Z.L."/>
            <person name="Xu J."/>
            <person name="Martin F.M."/>
        </authorList>
    </citation>
    <scope>NUCLEOTIDE SEQUENCE</scope>
    <source>
        <strain evidence="1">KUC20120723A-06</strain>
    </source>
</reference>
<accession>A0ACB8B205</accession>
<protein>
    <submittedName>
        <fullName evidence="1">Uncharacterized protein</fullName>
    </submittedName>
</protein>
<sequence length="320" mass="34780">MSRCFSAPVRASRHVKSACAPPRTLPVHRRDIHSRAKVTSTLTKTSFISGFGLSSRYSHSLVSEQTSGSGPASVPSVEQHSEGPFVQNSARCAAHLNGVFPSLQFPPELAQRILTHGSHKAAIHGHNGRLSFVGRRVLETYFLLFLHSVARNQHRYDYEILASRALNTYLLGEHVAPKWSLGCVLRWVPTVSSDVLRTHTGSTSSRNPDAELQTALSANPGVIRSVGLYKVMGDAVQAVMGGIYHQFGGSVAHRVFHTRLLPHVLLPGKAEGLPAEFHQRALDICERMGGTDGSLLLEGPSSKKPAPELELAEVVHESMV</sequence>
<dbReference type="Proteomes" id="UP000790709">
    <property type="component" value="Unassembled WGS sequence"/>
</dbReference>
<keyword evidence="2" id="KW-1185">Reference proteome</keyword>
<name>A0ACB8B205_9AGAM</name>
<dbReference type="EMBL" id="MU266637">
    <property type="protein sequence ID" value="KAH7919705.1"/>
    <property type="molecule type" value="Genomic_DNA"/>
</dbReference>